<accession>A0A9N9NYK8</accession>
<dbReference type="Proteomes" id="UP000789396">
    <property type="component" value="Unassembled WGS sequence"/>
</dbReference>
<protein>
    <submittedName>
        <fullName evidence="1">5115_t:CDS:1</fullName>
    </submittedName>
</protein>
<feature type="non-terminal residue" evidence="1">
    <location>
        <position position="1"/>
    </location>
</feature>
<dbReference type="OrthoDB" id="2441220at2759"/>
<gene>
    <name evidence="1" type="ORF">RFULGI_LOCUS16220</name>
</gene>
<evidence type="ECO:0000313" key="2">
    <source>
        <dbReference type="Proteomes" id="UP000789396"/>
    </source>
</evidence>
<organism evidence="1 2">
    <name type="scientific">Racocetra fulgida</name>
    <dbReference type="NCBI Taxonomy" id="60492"/>
    <lineage>
        <taxon>Eukaryota</taxon>
        <taxon>Fungi</taxon>
        <taxon>Fungi incertae sedis</taxon>
        <taxon>Mucoromycota</taxon>
        <taxon>Glomeromycotina</taxon>
        <taxon>Glomeromycetes</taxon>
        <taxon>Diversisporales</taxon>
        <taxon>Gigasporaceae</taxon>
        <taxon>Racocetra</taxon>
    </lineage>
</organism>
<reference evidence="1" key="1">
    <citation type="submission" date="2021-06" db="EMBL/GenBank/DDBJ databases">
        <authorList>
            <person name="Kallberg Y."/>
            <person name="Tangrot J."/>
            <person name="Rosling A."/>
        </authorList>
    </citation>
    <scope>NUCLEOTIDE SEQUENCE</scope>
    <source>
        <strain evidence="1">IN212</strain>
    </source>
</reference>
<dbReference type="EMBL" id="CAJVPZ010056357">
    <property type="protein sequence ID" value="CAG8785600.1"/>
    <property type="molecule type" value="Genomic_DNA"/>
</dbReference>
<name>A0A9N9NYK8_9GLOM</name>
<sequence>AFAAQISVFLADMLEANEITSTYKVYSNILKEVRGIELQRSFDDCLRQIARFPGLKIFNKLGHLKVMTAADYQNIMKVVLFALDDIFDKWDQIACNEL</sequence>
<evidence type="ECO:0000313" key="1">
    <source>
        <dbReference type="EMBL" id="CAG8785600.1"/>
    </source>
</evidence>
<keyword evidence="2" id="KW-1185">Reference proteome</keyword>
<dbReference type="AlphaFoldDB" id="A0A9N9NYK8"/>
<feature type="non-terminal residue" evidence="1">
    <location>
        <position position="98"/>
    </location>
</feature>
<comment type="caution">
    <text evidence="1">The sequence shown here is derived from an EMBL/GenBank/DDBJ whole genome shotgun (WGS) entry which is preliminary data.</text>
</comment>
<proteinExistence type="predicted"/>